<dbReference type="EMBL" id="CADCTZ010000362">
    <property type="protein sequence ID" value="CAA9336456.1"/>
    <property type="molecule type" value="Genomic_DNA"/>
</dbReference>
<protein>
    <submittedName>
        <fullName evidence="1">Uncharacterized protein</fullName>
    </submittedName>
</protein>
<reference evidence="1" key="1">
    <citation type="submission" date="2020-02" db="EMBL/GenBank/DDBJ databases">
        <authorList>
            <person name="Meier V. D."/>
        </authorList>
    </citation>
    <scope>NUCLEOTIDE SEQUENCE</scope>
    <source>
        <strain evidence="1">AVDCRST_MAG84</strain>
    </source>
</reference>
<name>A0A6J4LM30_9CYAN</name>
<gene>
    <name evidence="1" type="ORF">AVDCRST_MAG84-2145</name>
</gene>
<evidence type="ECO:0000313" key="1">
    <source>
        <dbReference type="EMBL" id="CAA9336456.1"/>
    </source>
</evidence>
<sequence length="38" mass="4427">MVFRCGRVDFIFYFLIFGCDRAATAETGFLNQNISFQQ</sequence>
<organism evidence="1">
    <name type="scientific">uncultured Microcoleus sp</name>
    <dbReference type="NCBI Taxonomy" id="259945"/>
    <lineage>
        <taxon>Bacteria</taxon>
        <taxon>Bacillati</taxon>
        <taxon>Cyanobacteriota</taxon>
        <taxon>Cyanophyceae</taxon>
        <taxon>Oscillatoriophycideae</taxon>
        <taxon>Oscillatoriales</taxon>
        <taxon>Microcoleaceae</taxon>
        <taxon>Microcoleus</taxon>
        <taxon>environmental samples</taxon>
    </lineage>
</organism>
<proteinExistence type="predicted"/>
<dbReference type="AlphaFoldDB" id="A0A6J4LM30"/>
<accession>A0A6J4LM30</accession>